<dbReference type="Pfam" id="PF00027">
    <property type="entry name" value="cNMP_binding"/>
    <property type="match status" value="1"/>
</dbReference>
<dbReference type="Pfam" id="PF13545">
    <property type="entry name" value="HTH_Crp_2"/>
    <property type="match status" value="1"/>
</dbReference>
<name>A0A1L3FA90_BRAJP</name>
<dbReference type="InterPro" id="IPR036390">
    <property type="entry name" value="WH_DNA-bd_sf"/>
</dbReference>
<proteinExistence type="predicted"/>
<dbReference type="InterPro" id="IPR018490">
    <property type="entry name" value="cNMP-bd_dom_sf"/>
</dbReference>
<dbReference type="SMART" id="SM00100">
    <property type="entry name" value="cNMP"/>
    <property type="match status" value="1"/>
</dbReference>
<sequence length="235" mass="25650">MHIQNLGRPLDNKLLAALPRHQFDLLSPNLTTVSLQQAEVLAEPGDEFDQVYFPQSGMLSLLAVLRDGKAIETATIGREGVVGAMAGLGLYKSLVRVVVQLPMTVSKIPASQFRKAAAQSDAVRNMCIQYNEVLLSQARITAACNALHAVEARFCRWLLQSADRAESDTVALTHEFLAEMLGVRRTSVTEVASKIQATGAISYTRGQITILDRSILENMSCECYQTLVDQSASLI</sequence>
<dbReference type="CDD" id="cd00038">
    <property type="entry name" value="CAP_ED"/>
    <property type="match status" value="1"/>
</dbReference>
<dbReference type="InterPro" id="IPR000595">
    <property type="entry name" value="cNMP-bd_dom"/>
</dbReference>
<dbReference type="InterPro" id="IPR036388">
    <property type="entry name" value="WH-like_DNA-bd_sf"/>
</dbReference>
<evidence type="ECO:0000256" key="1">
    <source>
        <dbReference type="ARBA" id="ARBA00023015"/>
    </source>
</evidence>
<dbReference type="InterPro" id="IPR012318">
    <property type="entry name" value="HTH_CRP"/>
</dbReference>
<keyword evidence="2" id="KW-0238">DNA-binding</keyword>
<dbReference type="PANTHER" id="PTHR24567:SF74">
    <property type="entry name" value="HTH-TYPE TRANSCRIPTIONAL REGULATOR ARCR"/>
    <property type="match status" value="1"/>
</dbReference>
<organism evidence="5 6">
    <name type="scientific">Bradyrhizobium japonicum</name>
    <dbReference type="NCBI Taxonomy" id="375"/>
    <lineage>
        <taxon>Bacteria</taxon>
        <taxon>Pseudomonadati</taxon>
        <taxon>Pseudomonadota</taxon>
        <taxon>Alphaproteobacteria</taxon>
        <taxon>Hyphomicrobiales</taxon>
        <taxon>Nitrobacteraceae</taxon>
        <taxon>Bradyrhizobium</taxon>
    </lineage>
</organism>
<evidence type="ECO:0000256" key="2">
    <source>
        <dbReference type="ARBA" id="ARBA00023125"/>
    </source>
</evidence>
<evidence type="ECO:0000313" key="5">
    <source>
        <dbReference type="EMBL" id="APG10203.1"/>
    </source>
</evidence>
<evidence type="ECO:0000259" key="4">
    <source>
        <dbReference type="PROSITE" id="PS50042"/>
    </source>
</evidence>
<dbReference type="RefSeq" id="WP_223153947.1">
    <property type="nucleotide sequence ID" value="NZ_CP017637.1"/>
</dbReference>
<protein>
    <recommendedName>
        <fullName evidence="4">Cyclic nucleotide-binding domain-containing protein</fullName>
    </recommendedName>
</protein>
<accession>A0A1L3FA90</accession>
<dbReference type="PROSITE" id="PS50042">
    <property type="entry name" value="CNMP_BINDING_3"/>
    <property type="match status" value="1"/>
</dbReference>
<dbReference type="InterPro" id="IPR014710">
    <property type="entry name" value="RmlC-like_jellyroll"/>
</dbReference>
<evidence type="ECO:0000256" key="3">
    <source>
        <dbReference type="ARBA" id="ARBA00023163"/>
    </source>
</evidence>
<dbReference type="GO" id="GO:0003677">
    <property type="term" value="F:DNA binding"/>
    <property type="evidence" value="ECO:0007669"/>
    <property type="project" value="UniProtKB-KW"/>
</dbReference>
<dbReference type="Proteomes" id="UP000181962">
    <property type="component" value="Chromosome"/>
</dbReference>
<dbReference type="AlphaFoldDB" id="A0A1L3FA90"/>
<keyword evidence="3" id="KW-0804">Transcription</keyword>
<dbReference type="Gene3D" id="1.10.10.10">
    <property type="entry name" value="Winged helix-like DNA-binding domain superfamily/Winged helix DNA-binding domain"/>
    <property type="match status" value="1"/>
</dbReference>
<dbReference type="EMBL" id="CP017637">
    <property type="protein sequence ID" value="APG10203.1"/>
    <property type="molecule type" value="Genomic_DNA"/>
</dbReference>
<dbReference type="InterPro" id="IPR050397">
    <property type="entry name" value="Env_Response_Regulators"/>
</dbReference>
<gene>
    <name evidence="5" type="ORF">BKD09_17900</name>
</gene>
<dbReference type="GO" id="GO:0003700">
    <property type="term" value="F:DNA-binding transcription factor activity"/>
    <property type="evidence" value="ECO:0007669"/>
    <property type="project" value="TreeGrafter"/>
</dbReference>
<dbReference type="SUPFAM" id="SSF51206">
    <property type="entry name" value="cAMP-binding domain-like"/>
    <property type="match status" value="1"/>
</dbReference>
<feature type="domain" description="Cyclic nucleotide-binding" evidence="4">
    <location>
        <begin position="14"/>
        <end position="115"/>
    </location>
</feature>
<dbReference type="GO" id="GO:0005829">
    <property type="term" value="C:cytosol"/>
    <property type="evidence" value="ECO:0007669"/>
    <property type="project" value="TreeGrafter"/>
</dbReference>
<evidence type="ECO:0000313" key="6">
    <source>
        <dbReference type="Proteomes" id="UP000181962"/>
    </source>
</evidence>
<dbReference type="Gene3D" id="2.60.120.10">
    <property type="entry name" value="Jelly Rolls"/>
    <property type="match status" value="1"/>
</dbReference>
<dbReference type="PANTHER" id="PTHR24567">
    <property type="entry name" value="CRP FAMILY TRANSCRIPTIONAL REGULATORY PROTEIN"/>
    <property type="match status" value="1"/>
</dbReference>
<dbReference type="SUPFAM" id="SSF46785">
    <property type="entry name" value="Winged helix' DNA-binding domain"/>
    <property type="match status" value="1"/>
</dbReference>
<keyword evidence="1" id="KW-0805">Transcription regulation</keyword>
<reference evidence="5 6" key="1">
    <citation type="submission" date="2016-11" db="EMBL/GenBank/DDBJ databases">
        <title>Complete Genome Sequence of Bradyrhizobium sp. strain J5, an isolated from soybean nodule in Hokkaido.</title>
        <authorList>
            <person name="Kanehara K."/>
        </authorList>
    </citation>
    <scope>NUCLEOTIDE SEQUENCE [LARGE SCALE GENOMIC DNA]</scope>
    <source>
        <strain evidence="5 6">J5</strain>
    </source>
</reference>